<evidence type="ECO:0000313" key="4">
    <source>
        <dbReference type="Proteomes" id="UP000198906"/>
    </source>
</evidence>
<dbReference type="Gene3D" id="2.60.120.200">
    <property type="match status" value="1"/>
</dbReference>
<dbReference type="PANTHER" id="PTHR32401:SF48">
    <property type="entry name" value="LEGUME LECTIN DOMAIN-CONTAINING PROTEIN"/>
    <property type="match status" value="1"/>
</dbReference>
<dbReference type="InterPro" id="IPR019825">
    <property type="entry name" value="Lectin_legB_Mn/Ca_BS"/>
</dbReference>
<proteinExistence type="predicted"/>
<dbReference type="PROSITE" id="PS00307">
    <property type="entry name" value="LECTIN_LEGUME_BETA"/>
    <property type="match status" value="1"/>
</dbReference>
<protein>
    <submittedName>
        <fullName evidence="3">Legume lectin domain-containing protein</fullName>
    </submittedName>
</protein>
<organism evidence="3 4">
    <name type="scientific">Micromonospora inyonensis</name>
    <dbReference type="NCBI Taxonomy" id="47866"/>
    <lineage>
        <taxon>Bacteria</taxon>
        <taxon>Bacillati</taxon>
        <taxon>Actinomycetota</taxon>
        <taxon>Actinomycetes</taxon>
        <taxon>Micromonosporales</taxon>
        <taxon>Micromonosporaceae</taxon>
        <taxon>Micromonospora</taxon>
    </lineage>
</organism>
<keyword evidence="3" id="KW-0430">Lectin</keyword>
<feature type="region of interest" description="Disordered" evidence="1">
    <location>
        <begin position="65"/>
        <end position="87"/>
    </location>
</feature>
<dbReference type="Proteomes" id="UP000198906">
    <property type="component" value="Unassembled WGS sequence"/>
</dbReference>
<dbReference type="Pfam" id="PF00139">
    <property type="entry name" value="Lectin_legB"/>
    <property type="match status" value="1"/>
</dbReference>
<dbReference type="PANTHER" id="PTHR32401">
    <property type="entry name" value="CONCANAVALIN A-LIKE LECTIN FAMILY PROTEIN"/>
    <property type="match status" value="1"/>
</dbReference>
<evidence type="ECO:0000256" key="1">
    <source>
        <dbReference type="SAM" id="MobiDB-lite"/>
    </source>
</evidence>
<dbReference type="AlphaFoldDB" id="A0A1C6R815"/>
<name>A0A1C6R815_9ACTN</name>
<dbReference type="InterPro" id="IPR050258">
    <property type="entry name" value="Leguminous_Lectin"/>
</dbReference>
<dbReference type="InterPro" id="IPR001220">
    <property type="entry name" value="Legume_lectin_dom"/>
</dbReference>
<dbReference type="EMBL" id="FMHU01000001">
    <property type="protein sequence ID" value="SCL13190.1"/>
    <property type="molecule type" value="Genomic_DNA"/>
</dbReference>
<gene>
    <name evidence="3" type="ORF">GA0074694_0196</name>
</gene>
<evidence type="ECO:0000259" key="2">
    <source>
        <dbReference type="Pfam" id="PF00139"/>
    </source>
</evidence>
<evidence type="ECO:0000313" key="3">
    <source>
        <dbReference type="EMBL" id="SCL13190.1"/>
    </source>
</evidence>
<accession>A0A1C6R815</accession>
<dbReference type="InterPro" id="IPR013320">
    <property type="entry name" value="ConA-like_dom_sf"/>
</dbReference>
<dbReference type="SUPFAM" id="SSF49899">
    <property type="entry name" value="Concanavalin A-like lectins/glucanases"/>
    <property type="match status" value="1"/>
</dbReference>
<reference evidence="4" key="1">
    <citation type="submission" date="2016-06" db="EMBL/GenBank/DDBJ databases">
        <authorList>
            <person name="Varghese N."/>
        </authorList>
    </citation>
    <scope>NUCLEOTIDE SEQUENCE [LARGE SCALE GENOMIC DNA]</scope>
    <source>
        <strain evidence="4">DSM 46123</strain>
    </source>
</reference>
<dbReference type="RefSeq" id="WP_091450993.1">
    <property type="nucleotide sequence ID" value="NZ_FMHU01000001.1"/>
</dbReference>
<dbReference type="STRING" id="47866.GA0074694_0196"/>
<sequence>MFARSDRTDQRQVSRLGVARVAVVAVVAAAAAFAFSAGDAAEIPDATPLDAPPALVLANATPATHEAVRPAPAPAPAADRTRPPTVRMPMSKVAPVFSFNGFRDDADLRLNGSATVADGRLVLASGRDRAGSAWATTRIDPSRSFSTGFSFEISKISDGIAFVVQGRSGTARGSSGEGLGYGARPDTGRPRIQPSLAVEFDTWPNRFDPVDRQHVAVTRNGDVTRHLVWKEPGFSLYGRGVVNVWIDYDARLHRLRVYVSRTSGFRPARPLLTTSVDLRRIVGTGQAHVGLTGGTGITTVADPVEAVTAWNLKLR</sequence>
<keyword evidence="4" id="KW-1185">Reference proteome</keyword>
<dbReference type="GO" id="GO:0030246">
    <property type="term" value="F:carbohydrate binding"/>
    <property type="evidence" value="ECO:0007669"/>
    <property type="project" value="UniProtKB-KW"/>
</dbReference>
<feature type="domain" description="Legume lectin" evidence="2">
    <location>
        <begin position="97"/>
        <end position="313"/>
    </location>
</feature>